<evidence type="ECO:0000313" key="13">
    <source>
        <dbReference type="EMBL" id="PIK36674.1"/>
    </source>
</evidence>
<dbReference type="OrthoDB" id="6132759at2759"/>
<dbReference type="Proteomes" id="UP000230750">
    <property type="component" value="Unassembled WGS sequence"/>
</dbReference>
<dbReference type="InterPro" id="IPR038377">
    <property type="entry name" value="Na/Glc_symporter_sf"/>
</dbReference>
<evidence type="ECO:0000256" key="5">
    <source>
        <dbReference type="ARBA" id="ARBA00022692"/>
    </source>
</evidence>
<keyword evidence="4" id="KW-1003">Cell membrane</keyword>
<feature type="transmembrane region" description="Helical" evidence="12">
    <location>
        <begin position="310"/>
        <end position="328"/>
    </location>
</feature>
<keyword evidence="10" id="KW-0739">Sodium transport</keyword>
<evidence type="ECO:0000256" key="10">
    <source>
        <dbReference type="ARBA" id="ARBA00023201"/>
    </source>
</evidence>
<dbReference type="InterPro" id="IPR001734">
    <property type="entry name" value="Na/solute_symporter"/>
</dbReference>
<reference evidence="13 14" key="1">
    <citation type="journal article" date="2017" name="PLoS Biol.">
        <title>The sea cucumber genome provides insights into morphological evolution and visceral regeneration.</title>
        <authorList>
            <person name="Zhang X."/>
            <person name="Sun L."/>
            <person name="Yuan J."/>
            <person name="Sun Y."/>
            <person name="Gao Y."/>
            <person name="Zhang L."/>
            <person name="Li S."/>
            <person name="Dai H."/>
            <person name="Hamel J.F."/>
            <person name="Liu C."/>
            <person name="Yu Y."/>
            <person name="Liu S."/>
            <person name="Lin W."/>
            <person name="Guo K."/>
            <person name="Jin S."/>
            <person name="Xu P."/>
            <person name="Storey K.B."/>
            <person name="Huan P."/>
            <person name="Zhang T."/>
            <person name="Zhou Y."/>
            <person name="Zhang J."/>
            <person name="Lin C."/>
            <person name="Li X."/>
            <person name="Xing L."/>
            <person name="Huo D."/>
            <person name="Sun M."/>
            <person name="Wang L."/>
            <person name="Mercier A."/>
            <person name="Li F."/>
            <person name="Yang H."/>
            <person name="Xiang J."/>
        </authorList>
    </citation>
    <scope>NUCLEOTIDE SEQUENCE [LARGE SCALE GENOMIC DNA]</scope>
    <source>
        <strain evidence="13">Shaxun</strain>
        <tissue evidence="13">Muscle</tissue>
    </source>
</reference>
<dbReference type="Pfam" id="PF00474">
    <property type="entry name" value="SSF"/>
    <property type="match status" value="1"/>
</dbReference>
<evidence type="ECO:0000256" key="6">
    <source>
        <dbReference type="ARBA" id="ARBA00022989"/>
    </source>
</evidence>
<evidence type="ECO:0000256" key="12">
    <source>
        <dbReference type="SAM" id="Phobius"/>
    </source>
</evidence>
<evidence type="ECO:0000256" key="3">
    <source>
        <dbReference type="ARBA" id="ARBA00022448"/>
    </source>
</evidence>
<dbReference type="GO" id="GO:0005886">
    <property type="term" value="C:plasma membrane"/>
    <property type="evidence" value="ECO:0007669"/>
    <property type="project" value="UniProtKB-SubCell"/>
</dbReference>
<keyword evidence="7" id="KW-0915">Sodium</keyword>
<proteinExistence type="inferred from homology"/>
<dbReference type="STRING" id="307972.A0A2G8JLP2"/>
<feature type="transmembrane region" description="Helical" evidence="12">
    <location>
        <begin position="257"/>
        <end position="277"/>
    </location>
</feature>
<feature type="transmembrane region" description="Helical" evidence="12">
    <location>
        <begin position="149"/>
        <end position="170"/>
    </location>
</feature>
<comment type="caution">
    <text evidence="13">The sequence shown here is derived from an EMBL/GenBank/DDBJ whole genome shotgun (WGS) entry which is preliminary data.</text>
</comment>
<evidence type="ECO:0000256" key="11">
    <source>
        <dbReference type="RuleBase" id="RU362091"/>
    </source>
</evidence>
<evidence type="ECO:0000256" key="8">
    <source>
        <dbReference type="ARBA" id="ARBA00023065"/>
    </source>
</evidence>
<evidence type="ECO:0000256" key="4">
    <source>
        <dbReference type="ARBA" id="ARBA00022475"/>
    </source>
</evidence>
<feature type="transmembrane region" description="Helical" evidence="12">
    <location>
        <begin position="283"/>
        <end position="303"/>
    </location>
</feature>
<accession>A0A2G8JLP2</accession>
<name>A0A2G8JLP2_STIJA</name>
<dbReference type="InterPro" id="IPR051163">
    <property type="entry name" value="Sodium:Solute_Symporter_SSF"/>
</dbReference>
<comment type="subcellular location">
    <subcellularLocation>
        <location evidence="1">Cell membrane</location>
        <topology evidence="1">Multi-pass membrane protein</topology>
    </subcellularLocation>
</comment>
<evidence type="ECO:0000313" key="14">
    <source>
        <dbReference type="Proteomes" id="UP000230750"/>
    </source>
</evidence>
<dbReference type="Gene3D" id="1.20.1730.10">
    <property type="entry name" value="Sodium/glucose cotransporter"/>
    <property type="match status" value="1"/>
</dbReference>
<dbReference type="PROSITE" id="PS50283">
    <property type="entry name" value="NA_SOLUT_SYMP_3"/>
    <property type="match status" value="1"/>
</dbReference>
<dbReference type="EMBL" id="MRZV01001636">
    <property type="protein sequence ID" value="PIK36674.1"/>
    <property type="molecule type" value="Genomic_DNA"/>
</dbReference>
<evidence type="ECO:0000256" key="2">
    <source>
        <dbReference type="ARBA" id="ARBA00006434"/>
    </source>
</evidence>
<keyword evidence="9 12" id="KW-0472">Membrane</keyword>
<gene>
    <name evidence="13" type="ORF">BSL78_26489</name>
</gene>
<dbReference type="PANTHER" id="PTHR42985:SF40">
    <property type="entry name" value="LD47995P-RELATED"/>
    <property type="match status" value="1"/>
</dbReference>
<comment type="similarity">
    <text evidence="2 11">Belongs to the sodium:solute symporter (SSF) (TC 2.A.21) family.</text>
</comment>
<evidence type="ECO:0000256" key="9">
    <source>
        <dbReference type="ARBA" id="ARBA00023136"/>
    </source>
</evidence>
<evidence type="ECO:0000256" key="1">
    <source>
        <dbReference type="ARBA" id="ARBA00004651"/>
    </source>
</evidence>
<dbReference type="AlphaFoldDB" id="A0A2G8JLP2"/>
<sequence>MGDQGPERVISGDLGSIFTQKKKNLYATRQPVVALRLDSVESAPTDHSRPSWPIPLAPSLTFVIVLGTFVLYAAGIPAVGGLKKVLQVTSSAGRGIGIDFTFDLSKPYTFSSAITGIPLAALSISACGQYNAQRYLVVKTVREARITAVFGQMFSLFFVVFYVFAGQLIYTHFAGCDPLTNGEVSKEDQVFPLWLVEVFQTYPGVIGIMICASFSSSLSTASSGINAQAVMTHKEIKKGLPFMKDVTPERNIQFTKLLTGFLGSIILCVSFLATYIGGILDAVITWAGILTGPILAVFILGMVSRRATSLAAFLGMLSATIIGIWLKIGNTYYPRAPTSLPPLFTDQCNGTTMSMTTTMTSVNDIYDVDLFVNGDYNFEEIPPSVYQISTCLLFIDRLCRDLVGGSCSHCVCSEFSRFIWQSFLARRGKKN</sequence>
<dbReference type="GO" id="GO:0006814">
    <property type="term" value="P:sodium ion transport"/>
    <property type="evidence" value="ECO:0007669"/>
    <property type="project" value="UniProtKB-KW"/>
</dbReference>
<keyword evidence="14" id="KW-1185">Reference proteome</keyword>
<evidence type="ECO:0000256" key="7">
    <source>
        <dbReference type="ARBA" id="ARBA00023053"/>
    </source>
</evidence>
<protein>
    <submittedName>
        <fullName evidence="13">Putative sodium/iodide cotransporter</fullName>
    </submittedName>
</protein>
<keyword evidence="6 12" id="KW-1133">Transmembrane helix</keyword>
<organism evidence="13 14">
    <name type="scientific">Stichopus japonicus</name>
    <name type="common">Sea cucumber</name>
    <dbReference type="NCBI Taxonomy" id="307972"/>
    <lineage>
        <taxon>Eukaryota</taxon>
        <taxon>Metazoa</taxon>
        <taxon>Echinodermata</taxon>
        <taxon>Eleutherozoa</taxon>
        <taxon>Echinozoa</taxon>
        <taxon>Holothuroidea</taxon>
        <taxon>Aspidochirotacea</taxon>
        <taxon>Aspidochirotida</taxon>
        <taxon>Stichopodidae</taxon>
        <taxon>Apostichopus</taxon>
    </lineage>
</organism>
<dbReference type="GO" id="GO:0015293">
    <property type="term" value="F:symporter activity"/>
    <property type="evidence" value="ECO:0007669"/>
    <property type="project" value="TreeGrafter"/>
</dbReference>
<feature type="transmembrane region" description="Helical" evidence="12">
    <location>
        <begin position="52"/>
        <end position="74"/>
    </location>
</feature>
<keyword evidence="8" id="KW-0406">Ion transport</keyword>
<dbReference type="PANTHER" id="PTHR42985">
    <property type="entry name" value="SODIUM-COUPLED MONOCARBOXYLATE TRANSPORTER"/>
    <property type="match status" value="1"/>
</dbReference>
<keyword evidence="5 12" id="KW-0812">Transmembrane</keyword>
<keyword evidence="3" id="KW-0813">Transport</keyword>